<keyword evidence="1" id="KW-1133">Transmembrane helix</keyword>
<reference evidence="2 3" key="1">
    <citation type="submission" date="2016-10" db="EMBL/GenBank/DDBJ databases">
        <authorList>
            <person name="de Groot N.N."/>
        </authorList>
    </citation>
    <scope>NUCLEOTIDE SEQUENCE [LARGE SCALE GENOMIC DNA]</scope>
    <source>
        <strain evidence="2 3">DSM 15019</strain>
    </source>
</reference>
<feature type="transmembrane region" description="Helical" evidence="1">
    <location>
        <begin position="305"/>
        <end position="325"/>
    </location>
</feature>
<evidence type="ECO:0000256" key="1">
    <source>
        <dbReference type="SAM" id="Phobius"/>
    </source>
</evidence>
<proteinExistence type="predicted"/>
<evidence type="ECO:0000313" key="3">
    <source>
        <dbReference type="Proteomes" id="UP000182126"/>
    </source>
</evidence>
<name>A0A1H1UJ26_9MICO</name>
<gene>
    <name evidence="2" type="ORF">SAMN04489809_2513</name>
</gene>
<dbReference type="GeneID" id="77017413"/>
<protein>
    <recommendedName>
        <fullName evidence="4">Type VII secretion integral membrane protein EccD</fullName>
    </recommendedName>
</protein>
<feature type="transmembrane region" description="Helical" evidence="1">
    <location>
        <begin position="100"/>
        <end position="119"/>
    </location>
</feature>
<dbReference type="eggNOG" id="ENOG5033ISZ">
    <property type="taxonomic scope" value="Bacteria"/>
</dbReference>
<dbReference type="RefSeq" id="WP_167627852.1">
    <property type="nucleotide sequence ID" value="NZ_LT629770.1"/>
</dbReference>
<feature type="transmembrane region" description="Helical" evidence="1">
    <location>
        <begin position="209"/>
        <end position="231"/>
    </location>
</feature>
<feature type="transmembrane region" description="Helical" evidence="1">
    <location>
        <begin position="182"/>
        <end position="202"/>
    </location>
</feature>
<feature type="transmembrane region" description="Helical" evidence="1">
    <location>
        <begin position="155"/>
        <end position="176"/>
    </location>
</feature>
<dbReference type="Proteomes" id="UP000182126">
    <property type="component" value="Chromosome I"/>
</dbReference>
<dbReference type="AlphaFoldDB" id="A0A1H1UJ26"/>
<feature type="transmembrane region" description="Helical" evidence="1">
    <location>
        <begin position="428"/>
        <end position="448"/>
    </location>
</feature>
<evidence type="ECO:0000313" key="2">
    <source>
        <dbReference type="EMBL" id="SDS72311.1"/>
    </source>
</evidence>
<accession>A0A1H1UJ26</accession>
<keyword evidence="1" id="KW-0812">Transmembrane</keyword>
<feature type="transmembrane region" description="Helical" evidence="1">
    <location>
        <begin position="332"/>
        <end position="351"/>
    </location>
</feature>
<evidence type="ECO:0008006" key="4">
    <source>
        <dbReference type="Google" id="ProtNLM"/>
    </source>
</evidence>
<feature type="transmembrane region" description="Helical" evidence="1">
    <location>
        <begin position="363"/>
        <end position="383"/>
    </location>
</feature>
<feature type="transmembrane region" description="Helical" evidence="1">
    <location>
        <begin position="390"/>
        <end position="408"/>
    </location>
</feature>
<organism evidence="2 3">
    <name type="scientific">Microbacterium paraoxydans</name>
    <dbReference type="NCBI Taxonomy" id="199592"/>
    <lineage>
        <taxon>Bacteria</taxon>
        <taxon>Bacillati</taxon>
        <taxon>Actinomycetota</taxon>
        <taxon>Actinomycetes</taxon>
        <taxon>Micrococcales</taxon>
        <taxon>Microbacteriaceae</taxon>
        <taxon>Microbacterium</taxon>
    </lineage>
</organism>
<feature type="transmembrane region" description="Helical" evidence="1">
    <location>
        <begin position="125"/>
        <end position="143"/>
    </location>
</feature>
<keyword evidence="1" id="KW-0472">Membrane</keyword>
<sequence>MSVEIVERRRIVLQSEDRRIDLSLPLDETLEDALTLSGIPDANRFVTIGPGGYEIPGDTECEDLVDGGLYALIDRTALAPQARPAEKATGPTRTDHGARWWLLAVSGMLLVAVFAQGAVDPLIRLLVALLVAAGAVGGAVAWARRDSAAGVRGILGVLAPVLLSFAAGALLIPAGLEDASHLSTATGFLAAGITTAIIAVTARARPMRAAAGTATVLLVGLAAVWGLALLLRWGEAEAAALSLGLVPLGLRALPSSLVNLPEGYFIDYKHFMTSRWTVRGAIPESVGLLHPERITAVVDDSSARLIAGTAVLSIVAAVMAPVAFLRPWPDDAFVVSGGIALLCCLALALLLTPRHTTSRLLRWFPSAAAAVVCLVAGIQVAAALGSGFHLLGAALLFLVGLAAVAVVIPVSKGAKSLVWSRVGDAFEWLAVALALPSALLYANALSLVRGMMAG</sequence>
<dbReference type="EMBL" id="LT629770">
    <property type="protein sequence ID" value="SDS72311.1"/>
    <property type="molecule type" value="Genomic_DNA"/>
</dbReference>